<dbReference type="Proteomes" id="UP000595362">
    <property type="component" value="Chromosome"/>
</dbReference>
<feature type="region of interest" description="Disordered" evidence="1">
    <location>
        <begin position="1"/>
        <end position="28"/>
    </location>
</feature>
<accession>A0A7T5UHY8</accession>
<keyword evidence="2" id="KW-0472">Membrane</keyword>
<evidence type="ECO:0000256" key="2">
    <source>
        <dbReference type="SAM" id="Phobius"/>
    </source>
</evidence>
<feature type="compositionally biased region" description="Basic residues" evidence="1">
    <location>
        <begin position="14"/>
        <end position="28"/>
    </location>
</feature>
<gene>
    <name evidence="3" type="ORF">HYS17_01295</name>
</gene>
<keyword evidence="2" id="KW-0812">Transmembrane</keyword>
<keyword evidence="2" id="KW-1133">Transmembrane helix</keyword>
<proteinExistence type="predicted"/>
<sequence length="174" mass="19983">MTSAEETFVMVGGKKQKKPPSKAQRIKRRRQQKKIAAGVILVMAFLIWFGFQPLKGDMDYGVCRTFAELRVANPSTMRILSYENYGEAWKIFYTFIGEYGEQRSNYIDCVFTVNPATGQRELREVKINRVKVGKEELKRFNLSIPAVIKGKPNLVIPPPLEKSDLMGLRTIYEE</sequence>
<dbReference type="AlphaFoldDB" id="A0A7T5UHY8"/>
<dbReference type="EMBL" id="CP066681">
    <property type="protein sequence ID" value="QQG36456.1"/>
    <property type="molecule type" value="Genomic_DNA"/>
</dbReference>
<organism evidence="3 4">
    <name type="scientific">Micavibrio aeruginosavorus</name>
    <dbReference type="NCBI Taxonomy" id="349221"/>
    <lineage>
        <taxon>Bacteria</taxon>
        <taxon>Pseudomonadati</taxon>
        <taxon>Bdellovibrionota</taxon>
        <taxon>Bdellovibrionia</taxon>
        <taxon>Bdellovibrionales</taxon>
        <taxon>Pseudobdellovibrionaceae</taxon>
        <taxon>Micavibrio</taxon>
    </lineage>
</organism>
<feature type="transmembrane region" description="Helical" evidence="2">
    <location>
        <begin position="35"/>
        <end position="51"/>
    </location>
</feature>
<reference evidence="3 4" key="1">
    <citation type="submission" date="2020-07" db="EMBL/GenBank/DDBJ databases">
        <title>Huge and variable diversity of episymbiotic CPR bacteria and DPANN archaea in groundwater ecosystems.</title>
        <authorList>
            <person name="He C.Y."/>
            <person name="Keren R."/>
            <person name="Whittaker M."/>
            <person name="Farag I.F."/>
            <person name="Doudna J."/>
            <person name="Cate J.H.D."/>
            <person name="Banfield J.F."/>
        </authorList>
    </citation>
    <scope>NUCLEOTIDE SEQUENCE [LARGE SCALE GENOMIC DNA]</scope>
    <source>
        <strain evidence="3">NC_groundwater_70_Ag_B-0.1um_54_66</strain>
    </source>
</reference>
<evidence type="ECO:0000313" key="4">
    <source>
        <dbReference type="Proteomes" id="UP000595362"/>
    </source>
</evidence>
<evidence type="ECO:0000256" key="1">
    <source>
        <dbReference type="SAM" id="MobiDB-lite"/>
    </source>
</evidence>
<protein>
    <submittedName>
        <fullName evidence="3">Uncharacterized protein</fullName>
    </submittedName>
</protein>
<evidence type="ECO:0000313" key="3">
    <source>
        <dbReference type="EMBL" id="QQG36456.1"/>
    </source>
</evidence>
<name>A0A7T5UHY8_9BACT</name>